<gene>
    <name evidence="3" type="ORF">OB919_08165</name>
</gene>
<dbReference type="RefSeq" id="WP_342808258.1">
    <property type="nucleotide sequence ID" value="NZ_JAOPJZ010000004.1"/>
</dbReference>
<sequence>MTGNDEPSSDGMEDNSDRAFDSGREEREAHYPDEGYTLVEINLMRPPGEALSVVSHHLALSSITIPPATEFEDYVVYDQYGHAYDHDDLQDPLEAVDTTDVDGIVDTIQTGESKAQSLAIFRLARLAEADPNAGLTAVPVLTTELQGSDPAVQAEAVTILSYVAQEYPEEVTPAAEDVIEFLTSEADPDVLADAITIVAEIADSNPSAVVDAVPKLAALLQDGSPADATAITAIQRVAEAYPDAVVPITPQLTAYLDENNESHRIGALATLGTLSKDYPNVAEDTIPTAIELLDADHYKLRANAAGLLADLADAYPDQVKPVVPRAIELLEDSDEKARYNATSILARIAKADSDAVKPAIEPLIDALDEDFVYTRSNACWALGYLAAEDALDRLREVEETDPNEEVRHAASVAIGEIESR</sequence>
<dbReference type="InterPro" id="IPR016024">
    <property type="entry name" value="ARM-type_fold"/>
</dbReference>
<organism evidence="3 4">
    <name type="scientific">Natronosalvus hydrolyticus</name>
    <dbReference type="NCBI Taxonomy" id="2979988"/>
    <lineage>
        <taxon>Archaea</taxon>
        <taxon>Methanobacteriati</taxon>
        <taxon>Methanobacteriota</taxon>
        <taxon>Stenosarchaea group</taxon>
        <taxon>Halobacteria</taxon>
        <taxon>Halobacteriales</taxon>
        <taxon>Natrialbaceae</taxon>
        <taxon>Natronosalvus</taxon>
    </lineage>
</organism>
<dbReference type="Gene3D" id="1.25.10.10">
    <property type="entry name" value="Leucine-rich Repeat Variant"/>
    <property type="match status" value="3"/>
</dbReference>
<evidence type="ECO:0000256" key="1">
    <source>
        <dbReference type="SAM" id="MobiDB-lite"/>
    </source>
</evidence>
<dbReference type="GO" id="GO:0016192">
    <property type="term" value="P:vesicle-mediated transport"/>
    <property type="evidence" value="ECO:0007669"/>
    <property type="project" value="InterPro"/>
</dbReference>
<dbReference type="Pfam" id="PF01602">
    <property type="entry name" value="Adaptin_N"/>
    <property type="match status" value="1"/>
</dbReference>
<accession>A0AAP2Z7A9</accession>
<dbReference type="InterPro" id="IPR004155">
    <property type="entry name" value="PBS_lyase_HEAT"/>
</dbReference>
<dbReference type="PANTHER" id="PTHR12697">
    <property type="entry name" value="PBS LYASE HEAT-LIKE PROTEIN"/>
    <property type="match status" value="1"/>
</dbReference>
<comment type="caution">
    <text evidence="3">The sequence shown here is derived from an EMBL/GenBank/DDBJ whole genome shotgun (WGS) entry which is preliminary data.</text>
</comment>
<feature type="domain" description="Clathrin/coatomer adaptor adaptin-like N-terminal" evidence="2">
    <location>
        <begin position="233"/>
        <end position="368"/>
    </location>
</feature>
<dbReference type="InterPro" id="IPR011989">
    <property type="entry name" value="ARM-like"/>
</dbReference>
<feature type="region of interest" description="Disordered" evidence="1">
    <location>
        <begin position="1"/>
        <end position="33"/>
    </location>
</feature>
<dbReference type="GO" id="GO:0006886">
    <property type="term" value="P:intracellular protein transport"/>
    <property type="evidence" value="ECO:0007669"/>
    <property type="project" value="InterPro"/>
</dbReference>
<dbReference type="PANTHER" id="PTHR12697:SF5">
    <property type="entry name" value="DEOXYHYPUSINE HYDROXYLASE"/>
    <property type="match status" value="1"/>
</dbReference>
<reference evidence="3 4" key="1">
    <citation type="submission" date="2022-09" db="EMBL/GenBank/DDBJ databases">
        <title>Enrichment on poylsaccharides allowed isolation of novel metabolic and taxonomic groups of Haloarchaea.</title>
        <authorList>
            <person name="Sorokin D.Y."/>
            <person name="Elcheninov A.G."/>
            <person name="Khizhniak T.V."/>
            <person name="Kolganova T.V."/>
            <person name="Kublanov I.V."/>
        </authorList>
    </citation>
    <scope>NUCLEOTIDE SEQUENCE [LARGE SCALE GENOMIC DNA]</scope>
    <source>
        <strain evidence="3 4">AArc-curdl1</strain>
    </source>
</reference>
<dbReference type="GO" id="GO:0016491">
    <property type="term" value="F:oxidoreductase activity"/>
    <property type="evidence" value="ECO:0007669"/>
    <property type="project" value="TreeGrafter"/>
</dbReference>
<dbReference type="EMBL" id="JAOPJZ010000004">
    <property type="protein sequence ID" value="MCU4751957.1"/>
    <property type="molecule type" value="Genomic_DNA"/>
</dbReference>
<feature type="compositionally biased region" description="Basic and acidic residues" evidence="1">
    <location>
        <begin position="15"/>
        <end position="33"/>
    </location>
</feature>
<evidence type="ECO:0000313" key="4">
    <source>
        <dbReference type="Proteomes" id="UP001321047"/>
    </source>
</evidence>
<evidence type="ECO:0000313" key="3">
    <source>
        <dbReference type="EMBL" id="MCU4751957.1"/>
    </source>
</evidence>
<dbReference type="GO" id="GO:0030117">
    <property type="term" value="C:membrane coat"/>
    <property type="evidence" value="ECO:0007669"/>
    <property type="project" value="InterPro"/>
</dbReference>
<dbReference type="Proteomes" id="UP001321047">
    <property type="component" value="Unassembled WGS sequence"/>
</dbReference>
<evidence type="ECO:0000259" key="2">
    <source>
        <dbReference type="Pfam" id="PF01602"/>
    </source>
</evidence>
<dbReference type="AlphaFoldDB" id="A0AAP2Z7A9"/>
<dbReference type="InterPro" id="IPR002553">
    <property type="entry name" value="Clathrin/coatomer_adapt-like_N"/>
</dbReference>
<keyword evidence="4" id="KW-1185">Reference proteome</keyword>
<dbReference type="SMART" id="SM00567">
    <property type="entry name" value="EZ_HEAT"/>
    <property type="match status" value="3"/>
</dbReference>
<name>A0AAP2Z7A9_9EURY</name>
<dbReference type="SUPFAM" id="SSF48371">
    <property type="entry name" value="ARM repeat"/>
    <property type="match status" value="1"/>
</dbReference>
<protein>
    <submittedName>
        <fullName evidence="3">HEAT repeat domain-containing protein</fullName>
    </submittedName>
</protein>
<proteinExistence type="predicted"/>